<evidence type="ECO:0000313" key="6">
    <source>
        <dbReference type="Proteomes" id="UP000263517"/>
    </source>
</evidence>
<evidence type="ECO:0000259" key="2">
    <source>
        <dbReference type="PROSITE" id="PS50883"/>
    </source>
</evidence>
<sequence>MIWKALSGIYKDRISSKPDTFHEIRRQRLMQIGCVTALGLLAALTVAKSSTFTIIVIGLASLVVSFTLSYKHKLLAASLVLLGAMSSMLFALAITGAGIYDLAVLGFSGIIIFAAILGGVAVFLAVLAWIIALCLLMAWLTLSGHIVPSTPRLTWPHVVFLNIILMVIGLSVYILVQDIKRLLSSLKHEHKKVQQSRTRIQHLAHHDALTNLPNRRCGEKRFAQLLANCANTNKNLAILFIDLDNFKPVNDALGHESGDLLLQQLTHRITSNLSKEQYLIRFGGDEFLVLTQFGYKEELETLAKSLILHCASTFLIRKTRVRVSASIGIVQAPEHGINFKSLCRKADIAMYHAKTGGKNTFRHYDLALDAESEAKFTIMQRLKTAIAEGEFEVYYQPVIHLETSKLEVVEALLRWPQQDGSLISPEYFIPLAETAGIINDIGLWVMNEACLFCAKMRAEGFEHLRVAVNLSTLQFQDGKLPSIVEFALAQSDLPANALELEITESVLMDDVANIQHQLDALASLGVNIAIDDFGTGYSNLSYLHKFNAQTLKIDRSLVTQLGPTNENLPLVTAIISMAKSLRLNTVAEGIEHESTAAKLINLGCTRGQGFLWSKPLPPDTLSQQLKSHY</sequence>
<dbReference type="Pfam" id="PF00990">
    <property type="entry name" value="GGDEF"/>
    <property type="match status" value="1"/>
</dbReference>
<feature type="transmembrane region" description="Helical" evidence="1">
    <location>
        <begin position="77"/>
        <end position="99"/>
    </location>
</feature>
<dbReference type="NCBIfam" id="TIGR00254">
    <property type="entry name" value="GGDEF"/>
    <property type="match status" value="1"/>
</dbReference>
<feature type="domain" description="GGDEF" evidence="3">
    <location>
        <begin position="234"/>
        <end position="366"/>
    </location>
</feature>
<feature type="transmembrane region" description="Helical" evidence="1">
    <location>
        <begin position="154"/>
        <end position="176"/>
    </location>
</feature>
<feature type="transmembrane region" description="Helical" evidence="1">
    <location>
        <begin position="29"/>
        <end position="46"/>
    </location>
</feature>
<dbReference type="InterPro" id="IPR000160">
    <property type="entry name" value="GGDEF_dom"/>
</dbReference>
<dbReference type="Gene3D" id="3.30.70.270">
    <property type="match status" value="1"/>
</dbReference>
<name>A0A350P799_9ALTE</name>
<evidence type="ECO:0000313" key="5">
    <source>
        <dbReference type="EMBL" id="HBU50777.1"/>
    </source>
</evidence>
<dbReference type="SUPFAM" id="SSF55073">
    <property type="entry name" value="Nucleotide cyclase"/>
    <property type="match status" value="1"/>
</dbReference>
<reference evidence="6 7" key="1">
    <citation type="journal article" date="2018" name="Nat. Biotechnol.">
        <title>A standardized bacterial taxonomy based on genome phylogeny substantially revises the tree of life.</title>
        <authorList>
            <person name="Parks D.H."/>
            <person name="Chuvochina M."/>
            <person name="Waite D.W."/>
            <person name="Rinke C."/>
            <person name="Skarshewski A."/>
            <person name="Chaumeil P.A."/>
            <person name="Hugenholtz P."/>
        </authorList>
    </citation>
    <scope>NUCLEOTIDE SEQUENCE [LARGE SCALE GENOMIC DNA]</scope>
    <source>
        <strain evidence="5">UBA11621</strain>
        <strain evidence="4">UBA11978</strain>
    </source>
</reference>
<gene>
    <name evidence="4" type="ORF">DCW74_15690</name>
    <name evidence="5" type="ORF">DEB45_05925</name>
</gene>
<feature type="domain" description="EAL" evidence="2">
    <location>
        <begin position="375"/>
        <end position="629"/>
    </location>
</feature>
<dbReference type="Proteomes" id="UP000263517">
    <property type="component" value="Unassembled WGS sequence"/>
</dbReference>
<comment type="caution">
    <text evidence="4">The sequence shown here is derived from an EMBL/GenBank/DDBJ whole genome shotgun (WGS) entry which is preliminary data.</text>
</comment>
<dbReference type="EMBL" id="DONK01000090">
    <property type="protein sequence ID" value="HBU50777.1"/>
    <property type="molecule type" value="Genomic_DNA"/>
</dbReference>
<keyword evidence="1" id="KW-0812">Transmembrane</keyword>
<evidence type="ECO:0000256" key="1">
    <source>
        <dbReference type="SAM" id="Phobius"/>
    </source>
</evidence>
<dbReference type="InterPro" id="IPR052155">
    <property type="entry name" value="Biofilm_reg_signaling"/>
</dbReference>
<dbReference type="SMART" id="SM00267">
    <property type="entry name" value="GGDEF"/>
    <property type="match status" value="1"/>
</dbReference>
<keyword evidence="1" id="KW-0472">Membrane</keyword>
<protein>
    <submittedName>
        <fullName evidence="4">GGDEF-domain containing protein</fullName>
    </submittedName>
</protein>
<dbReference type="Proteomes" id="UP000264779">
    <property type="component" value="Unassembled WGS sequence"/>
</dbReference>
<organism evidence="4 6">
    <name type="scientific">Alteromonas australica</name>
    <dbReference type="NCBI Taxonomy" id="589873"/>
    <lineage>
        <taxon>Bacteria</taxon>
        <taxon>Pseudomonadati</taxon>
        <taxon>Pseudomonadota</taxon>
        <taxon>Gammaproteobacteria</taxon>
        <taxon>Alteromonadales</taxon>
        <taxon>Alteromonadaceae</taxon>
        <taxon>Alteromonas/Salinimonas group</taxon>
        <taxon>Alteromonas</taxon>
    </lineage>
</organism>
<dbReference type="PANTHER" id="PTHR44757">
    <property type="entry name" value="DIGUANYLATE CYCLASE DGCP"/>
    <property type="match status" value="1"/>
</dbReference>
<evidence type="ECO:0000259" key="3">
    <source>
        <dbReference type="PROSITE" id="PS50887"/>
    </source>
</evidence>
<dbReference type="PROSITE" id="PS50883">
    <property type="entry name" value="EAL"/>
    <property type="match status" value="1"/>
</dbReference>
<dbReference type="Gene3D" id="3.20.20.450">
    <property type="entry name" value="EAL domain"/>
    <property type="match status" value="1"/>
</dbReference>
<dbReference type="InterPro" id="IPR001633">
    <property type="entry name" value="EAL_dom"/>
</dbReference>
<evidence type="ECO:0000313" key="4">
    <source>
        <dbReference type="EMBL" id="HAW77166.1"/>
    </source>
</evidence>
<dbReference type="InterPro" id="IPR043128">
    <property type="entry name" value="Rev_trsase/Diguanyl_cyclase"/>
</dbReference>
<dbReference type="AlphaFoldDB" id="A0A350P799"/>
<proteinExistence type="predicted"/>
<dbReference type="STRING" id="589873.EP12_12430"/>
<keyword evidence="1" id="KW-1133">Transmembrane helix</keyword>
<dbReference type="InterPro" id="IPR029787">
    <property type="entry name" value="Nucleotide_cyclase"/>
</dbReference>
<dbReference type="PANTHER" id="PTHR44757:SF2">
    <property type="entry name" value="BIOFILM ARCHITECTURE MAINTENANCE PROTEIN MBAA"/>
    <property type="match status" value="1"/>
</dbReference>
<feature type="transmembrane region" description="Helical" evidence="1">
    <location>
        <begin position="52"/>
        <end position="70"/>
    </location>
</feature>
<dbReference type="SUPFAM" id="SSF141868">
    <property type="entry name" value="EAL domain-like"/>
    <property type="match status" value="1"/>
</dbReference>
<feature type="transmembrane region" description="Helical" evidence="1">
    <location>
        <begin position="111"/>
        <end position="142"/>
    </location>
</feature>
<dbReference type="CDD" id="cd01948">
    <property type="entry name" value="EAL"/>
    <property type="match status" value="1"/>
</dbReference>
<dbReference type="EMBL" id="DNAN01000552">
    <property type="protein sequence ID" value="HAW77166.1"/>
    <property type="molecule type" value="Genomic_DNA"/>
</dbReference>
<dbReference type="PROSITE" id="PS50887">
    <property type="entry name" value="GGDEF"/>
    <property type="match status" value="1"/>
</dbReference>
<evidence type="ECO:0000313" key="7">
    <source>
        <dbReference type="Proteomes" id="UP000264779"/>
    </source>
</evidence>
<accession>A0A350P799</accession>
<dbReference type="SMART" id="SM00052">
    <property type="entry name" value="EAL"/>
    <property type="match status" value="1"/>
</dbReference>
<dbReference type="Pfam" id="PF00563">
    <property type="entry name" value="EAL"/>
    <property type="match status" value="1"/>
</dbReference>
<dbReference type="InterPro" id="IPR035919">
    <property type="entry name" value="EAL_sf"/>
</dbReference>
<dbReference type="CDD" id="cd01949">
    <property type="entry name" value="GGDEF"/>
    <property type="match status" value="1"/>
</dbReference>